<dbReference type="RefSeq" id="WP_200350921.1">
    <property type="nucleotide sequence ID" value="NZ_BAABHZ010000006.1"/>
</dbReference>
<dbReference type="Proteomes" id="UP000600139">
    <property type="component" value="Unassembled WGS sequence"/>
</dbReference>
<evidence type="ECO:0000256" key="1">
    <source>
        <dbReference type="SAM" id="Coils"/>
    </source>
</evidence>
<comment type="caution">
    <text evidence="3">The sequence shown here is derived from an EMBL/GenBank/DDBJ whole genome shotgun (WGS) entry which is preliminary data.</text>
</comment>
<evidence type="ECO:0000313" key="3">
    <source>
        <dbReference type="EMBL" id="MBK1815961.1"/>
    </source>
</evidence>
<gene>
    <name evidence="3" type="ORF">JIN84_10045</name>
</gene>
<organism evidence="3 4">
    <name type="scientific">Luteolibacter yonseiensis</name>
    <dbReference type="NCBI Taxonomy" id="1144680"/>
    <lineage>
        <taxon>Bacteria</taxon>
        <taxon>Pseudomonadati</taxon>
        <taxon>Verrucomicrobiota</taxon>
        <taxon>Verrucomicrobiia</taxon>
        <taxon>Verrucomicrobiales</taxon>
        <taxon>Verrucomicrobiaceae</taxon>
        <taxon>Luteolibacter</taxon>
    </lineage>
</organism>
<feature type="compositionally biased region" description="Polar residues" evidence="2">
    <location>
        <begin position="41"/>
        <end position="63"/>
    </location>
</feature>
<dbReference type="AlphaFoldDB" id="A0A934VBI1"/>
<sequence length="313" mass="34485">MKNSHAIGLVAVSVLITVGVEELRIAGLRSPSAGPAEKPVAQSTASAVTSPNSAETTAESASPTKKVRPESSPEKKATEGEDESFAKTARKMWDNPAGKSMMSQSAKMAVAMLYEDFINGLNLNKDEEAYLKNLLGKEVADQQELGMKMMSGTAEEKKALVEELKKRGDENQAEIKKFLNSEEDYKAFTDYKNHLPERQQLDGLRSVMNTKGVPLDSETETKLVEAMYRARTGAKGPDLSGPQGMEELAKGNIVETYEKSWEAQQDALRKETGKILSEEQNAAFQDYQKQMKEMQLMGLKMAEKMMSEKKAGE</sequence>
<accession>A0A934VBI1</accession>
<feature type="compositionally biased region" description="Basic and acidic residues" evidence="2">
    <location>
        <begin position="67"/>
        <end position="79"/>
    </location>
</feature>
<protein>
    <submittedName>
        <fullName evidence="3">Uncharacterized protein</fullName>
    </submittedName>
</protein>
<name>A0A934VBI1_9BACT</name>
<keyword evidence="4" id="KW-1185">Reference proteome</keyword>
<keyword evidence="1" id="KW-0175">Coiled coil</keyword>
<evidence type="ECO:0000256" key="2">
    <source>
        <dbReference type="SAM" id="MobiDB-lite"/>
    </source>
</evidence>
<feature type="region of interest" description="Disordered" evidence="2">
    <location>
        <begin position="29"/>
        <end position="86"/>
    </location>
</feature>
<dbReference type="EMBL" id="JAENIK010000011">
    <property type="protein sequence ID" value="MBK1815961.1"/>
    <property type="molecule type" value="Genomic_DNA"/>
</dbReference>
<evidence type="ECO:0000313" key="4">
    <source>
        <dbReference type="Proteomes" id="UP000600139"/>
    </source>
</evidence>
<reference evidence="3" key="1">
    <citation type="submission" date="2021-01" db="EMBL/GenBank/DDBJ databases">
        <title>Modified the classification status of verrucomicrobia.</title>
        <authorList>
            <person name="Feng X."/>
        </authorList>
    </citation>
    <scope>NUCLEOTIDE SEQUENCE</scope>
    <source>
        <strain evidence="3">JCM 18052</strain>
    </source>
</reference>
<feature type="coiled-coil region" evidence="1">
    <location>
        <begin position="147"/>
        <end position="174"/>
    </location>
</feature>
<proteinExistence type="predicted"/>